<accession>A0A6N2KRJ7</accession>
<dbReference type="GO" id="GO:0006383">
    <property type="term" value="P:transcription by RNA polymerase III"/>
    <property type="evidence" value="ECO:0007669"/>
    <property type="project" value="TreeGrafter"/>
</dbReference>
<dbReference type="InterPro" id="IPR052416">
    <property type="entry name" value="GTF3C_component"/>
</dbReference>
<dbReference type="GO" id="GO:0000127">
    <property type="term" value="C:transcription factor TFIIIC complex"/>
    <property type="evidence" value="ECO:0007669"/>
    <property type="project" value="TreeGrafter"/>
</dbReference>
<keyword evidence="3" id="KW-0539">Nucleus</keyword>
<dbReference type="GO" id="GO:0005634">
    <property type="term" value="C:nucleus"/>
    <property type="evidence" value="ECO:0007669"/>
    <property type="project" value="UniProtKB-SubCell"/>
</dbReference>
<evidence type="ECO:0000256" key="2">
    <source>
        <dbReference type="ARBA" id="ARBA00023163"/>
    </source>
</evidence>
<dbReference type="PANTHER" id="PTHR15052">
    <property type="entry name" value="RNA POLYMERASE III TRANSCRIPTION INITIATION FACTOR COMPLEX SUBUNIT"/>
    <property type="match status" value="1"/>
</dbReference>
<comment type="subcellular location">
    <subcellularLocation>
        <location evidence="1">Nucleus</location>
    </subcellularLocation>
</comment>
<dbReference type="AlphaFoldDB" id="A0A6N2KRJ7"/>
<sequence length="281" mass="30650">MITYLLDAMMEQLLCGNSLQVAHLVIQGLCSVSAQIQFLLEQSHGSHQKVTKRVQIFSSPAGHLGLKFWDIRDPFRPLWDLHPAPKLIYSLDWLPDPRCIILSFDDGTMRLLSLAKAAYDAAVNGKPSVGPKQLGMHVVNCSSFAIWSVQVSRLTGMVAYCSADGTVCRFQLTTKAVEKDPSRHRAPHFGCGSVSEDESAIIVGTPLPYTPLPLKKPVNDVGNNPKSKQPLSVSNKTAKIPTSDDLPLALCYGDDPGMDHGSDETLTATKSKRKPKSKSGR</sequence>
<evidence type="ECO:0000256" key="3">
    <source>
        <dbReference type="ARBA" id="ARBA00023242"/>
    </source>
</evidence>
<keyword evidence="2" id="KW-0804">Transcription</keyword>
<dbReference type="InterPro" id="IPR015943">
    <property type="entry name" value="WD40/YVTN_repeat-like_dom_sf"/>
</dbReference>
<feature type="region of interest" description="Disordered" evidence="4">
    <location>
        <begin position="213"/>
        <end position="281"/>
    </location>
</feature>
<dbReference type="Gene3D" id="2.130.10.10">
    <property type="entry name" value="YVTN repeat-like/Quinoprotein amine dehydrogenase"/>
    <property type="match status" value="1"/>
</dbReference>
<feature type="compositionally biased region" description="Basic residues" evidence="4">
    <location>
        <begin position="270"/>
        <end position="281"/>
    </location>
</feature>
<dbReference type="EMBL" id="CAADRP010000602">
    <property type="protein sequence ID" value="VFU30310.1"/>
    <property type="molecule type" value="Genomic_DNA"/>
</dbReference>
<evidence type="ECO:0000256" key="4">
    <source>
        <dbReference type="SAM" id="MobiDB-lite"/>
    </source>
</evidence>
<reference evidence="5" key="1">
    <citation type="submission" date="2019-03" db="EMBL/GenBank/DDBJ databases">
        <authorList>
            <person name="Mank J."/>
            <person name="Almeida P."/>
        </authorList>
    </citation>
    <scope>NUCLEOTIDE SEQUENCE</scope>
    <source>
        <strain evidence="5">78183</strain>
    </source>
</reference>
<name>A0A6N2KRJ7_SALVM</name>
<protein>
    <submittedName>
        <fullName evidence="5">Uncharacterized protein</fullName>
    </submittedName>
</protein>
<dbReference type="PANTHER" id="PTHR15052:SF2">
    <property type="entry name" value="GENERAL TRANSCRIPTION FACTOR 3C POLYPEPTIDE 2"/>
    <property type="match status" value="1"/>
</dbReference>
<evidence type="ECO:0000256" key="1">
    <source>
        <dbReference type="ARBA" id="ARBA00004123"/>
    </source>
</evidence>
<dbReference type="InterPro" id="IPR036322">
    <property type="entry name" value="WD40_repeat_dom_sf"/>
</dbReference>
<proteinExistence type="predicted"/>
<organism evidence="5">
    <name type="scientific">Salix viminalis</name>
    <name type="common">Common osier</name>
    <name type="synonym">Basket willow</name>
    <dbReference type="NCBI Taxonomy" id="40686"/>
    <lineage>
        <taxon>Eukaryota</taxon>
        <taxon>Viridiplantae</taxon>
        <taxon>Streptophyta</taxon>
        <taxon>Embryophyta</taxon>
        <taxon>Tracheophyta</taxon>
        <taxon>Spermatophyta</taxon>
        <taxon>Magnoliopsida</taxon>
        <taxon>eudicotyledons</taxon>
        <taxon>Gunneridae</taxon>
        <taxon>Pentapetalae</taxon>
        <taxon>rosids</taxon>
        <taxon>fabids</taxon>
        <taxon>Malpighiales</taxon>
        <taxon>Salicaceae</taxon>
        <taxon>Saliceae</taxon>
        <taxon>Salix</taxon>
    </lineage>
</organism>
<evidence type="ECO:0000313" key="5">
    <source>
        <dbReference type="EMBL" id="VFU30310.1"/>
    </source>
</evidence>
<gene>
    <name evidence="5" type="ORF">SVIM_LOCUS116449</name>
</gene>
<feature type="compositionally biased region" description="Polar residues" evidence="4">
    <location>
        <begin position="221"/>
        <end position="237"/>
    </location>
</feature>
<dbReference type="SUPFAM" id="SSF50978">
    <property type="entry name" value="WD40 repeat-like"/>
    <property type="match status" value="1"/>
</dbReference>